<feature type="transmembrane region" description="Helical" evidence="2">
    <location>
        <begin position="147"/>
        <end position="166"/>
    </location>
</feature>
<feature type="transmembrane region" description="Helical" evidence="2">
    <location>
        <begin position="48"/>
        <end position="70"/>
    </location>
</feature>
<comment type="caution">
    <text evidence="4">The sequence shown here is derived from an EMBL/GenBank/DDBJ whole genome shotgun (WGS) entry which is preliminary data.</text>
</comment>
<keyword evidence="2" id="KW-0812">Transmembrane</keyword>
<dbReference type="Proteomes" id="UP000829720">
    <property type="component" value="Unassembled WGS sequence"/>
</dbReference>
<feature type="transmembrane region" description="Helical" evidence="2">
    <location>
        <begin position="82"/>
        <end position="103"/>
    </location>
</feature>
<feature type="domain" description="ABC transporter TMD0" evidence="3">
    <location>
        <begin position="38"/>
        <end position="167"/>
    </location>
</feature>
<dbReference type="AlphaFoldDB" id="A0A8T3DJ24"/>
<keyword evidence="2" id="KW-1133">Transmembrane helix</keyword>
<evidence type="ECO:0000313" key="4">
    <source>
        <dbReference type="EMBL" id="KAI1896050.1"/>
    </source>
</evidence>
<keyword evidence="2" id="KW-0472">Membrane</keyword>
<reference evidence="4" key="1">
    <citation type="submission" date="2021-01" db="EMBL/GenBank/DDBJ databases">
        <authorList>
            <person name="Zahm M."/>
            <person name="Roques C."/>
            <person name="Cabau C."/>
            <person name="Klopp C."/>
            <person name="Donnadieu C."/>
            <person name="Jouanno E."/>
            <person name="Lampietro C."/>
            <person name="Louis A."/>
            <person name="Herpin A."/>
            <person name="Echchiki A."/>
            <person name="Berthelot C."/>
            <person name="Parey E."/>
            <person name="Roest-Crollius H."/>
            <person name="Braasch I."/>
            <person name="Postlethwait J."/>
            <person name="Bobe J."/>
            <person name="Montfort J."/>
            <person name="Bouchez O."/>
            <person name="Begum T."/>
            <person name="Mejri S."/>
            <person name="Adams A."/>
            <person name="Chen W.-J."/>
            <person name="Guiguen Y."/>
        </authorList>
    </citation>
    <scope>NUCLEOTIDE SEQUENCE</scope>
    <source>
        <tissue evidence="4">Blood</tissue>
    </source>
</reference>
<sequence length="232" mass="25991">MWGDGVGSGPVPSGCAVKPHLPREGLADWNRTWYTPNPDLTQCFQNTVLVWVPCIYLWICAPFYCLYLYCHDRGHIPVSCLCSAKMVFGFLLASFGFVEFFYILLERNQEIQQHLVFLLSPIIRSLTVVLAICIIQLERMRGCRSSIFLFLFWLLAVLCSLVPLRAKIQLAVEEVREMTRWHGPRSAAPILLHTSLITGSRRSRRSCGGEGSALVAGGCARTELAKPRAVCG</sequence>
<proteinExistence type="predicted"/>
<gene>
    <name evidence="4" type="ORF">AGOR_G00090810</name>
</gene>
<dbReference type="OrthoDB" id="8941168at2759"/>
<evidence type="ECO:0000256" key="1">
    <source>
        <dbReference type="ARBA" id="ARBA00004141"/>
    </source>
</evidence>
<name>A0A8T3DJ24_9TELE</name>
<evidence type="ECO:0000259" key="3">
    <source>
        <dbReference type="Pfam" id="PF24357"/>
    </source>
</evidence>
<evidence type="ECO:0000313" key="5">
    <source>
        <dbReference type="Proteomes" id="UP000829720"/>
    </source>
</evidence>
<keyword evidence="5" id="KW-1185">Reference proteome</keyword>
<dbReference type="EMBL" id="JAERUA010000008">
    <property type="protein sequence ID" value="KAI1896050.1"/>
    <property type="molecule type" value="Genomic_DNA"/>
</dbReference>
<evidence type="ECO:0000256" key="2">
    <source>
        <dbReference type="SAM" id="Phobius"/>
    </source>
</evidence>
<dbReference type="GO" id="GO:0016020">
    <property type="term" value="C:membrane"/>
    <property type="evidence" value="ECO:0007669"/>
    <property type="project" value="UniProtKB-SubCell"/>
</dbReference>
<feature type="transmembrane region" description="Helical" evidence="2">
    <location>
        <begin position="115"/>
        <end position="135"/>
    </location>
</feature>
<protein>
    <recommendedName>
        <fullName evidence="3">ABC transporter TMD0 domain-containing protein</fullName>
    </recommendedName>
</protein>
<comment type="subcellular location">
    <subcellularLocation>
        <location evidence="1">Membrane</location>
        <topology evidence="1">Multi-pass membrane protein</topology>
    </subcellularLocation>
</comment>
<accession>A0A8T3DJ24</accession>
<dbReference type="Pfam" id="PF24357">
    <property type="entry name" value="TMD0_ABC"/>
    <property type="match status" value="1"/>
</dbReference>
<dbReference type="InterPro" id="IPR056227">
    <property type="entry name" value="TMD0_ABC"/>
</dbReference>
<organism evidence="4 5">
    <name type="scientific">Albula goreensis</name>
    <dbReference type="NCBI Taxonomy" id="1534307"/>
    <lineage>
        <taxon>Eukaryota</taxon>
        <taxon>Metazoa</taxon>
        <taxon>Chordata</taxon>
        <taxon>Craniata</taxon>
        <taxon>Vertebrata</taxon>
        <taxon>Euteleostomi</taxon>
        <taxon>Actinopterygii</taxon>
        <taxon>Neopterygii</taxon>
        <taxon>Teleostei</taxon>
        <taxon>Albuliformes</taxon>
        <taxon>Albulidae</taxon>
        <taxon>Albula</taxon>
    </lineage>
</organism>